<gene>
    <name evidence="2" type="ORF">SAMN05421829_11910</name>
</gene>
<feature type="transmembrane region" description="Helical" evidence="1">
    <location>
        <begin position="129"/>
        <end position="159"/>
    </location>
</feature>
<name>A0A1N7BQP5_9RHOO</name>
<evidence type="ECO:0000313" key="3">
    <source>
        <dbReference type="Proteomes" id="UP000186819"/>
    </source>
</evidence>
<proteinExistence type="predicted"/>
<organism evidence="2 3">
    <name type="scientific">Aromatoleum tolulyticum</name>
    <dbReference type="NCBI Taxonomy" id="34027"/>
    <lineage>
        <taxon>Bacteria</taxon>
        <taxon>Pseudomonadati</taxon>
        <taxon>Pseudomonadota</taxon>
        <taxon>Betaproteobacteria</taxon>
        <taxon>Rhodocyclales</taxon>
        <taxon>Rhodocyclaceae</taxon>
        <taxon>Aromatoleum</taxon>
    </lineage>
</organism>
<accession>A0A1N7BQP5</accession>
<evidence type="ECO:0008006" key="4">
    <source>
        <dbReference type="Google" id="ProtNLM"/>
    </source>
</evidence>
<keyword evidence="1" id="KW-0812">Transmembrane</keyword>
<feature type="transmembrane region" description="Helical" evidence="1">
    <location>
        <begin position="39"/>
        <end position="58"/>
    </location>
</feature>
<dbReference type="OrthoDB" id="7593980at2"/>
<keyword evidence="1" id="KW-0472">Membrane</keyword>
<reference evidence="3" key="1">
    <citation type="submission" date="2017-01" db="EMBL/GenBank/DDBJ databases">
        <authorList>
            <person name="Varghese N."/>
            <person name="Submissions S."/>
        </authorList>
    </citation>
    <scope>NUCLEOTIDE SEQUENCE [LARGE SCALE GENOMIC DNA]</scope>
    <source>
        <strain evidence="3">ATCC 51758</strain>
    </source>
</reference>
<feature type="transmembrane region" description="Helical" evidence="1">
    <location>
        <begin position="70"/>
        <end position="91"/>
    </location>
</feature>
<dbReference type="RefSeq" id="WP_076604056.1">
    <property type="nucleotide sequence ID" value="NZ_FTMD01000019.1"/>
</dbReference>
<evidence type="ECO:0000256" key="1">
    <source>
        <dbReference type="SAM" id="Phobius"/>
    </source>
</evidence>
<feature type="transmembrane region" description="Helical" evidence="1">
    <location>
        <begin position="97"/>
        <end position="117"/>
    </location>
</feature>
<evidence type="ECO:0000313" key="2">
    <source>
        <dbReference type="EMBL" id="SIR53622.1"/>
    </source>
</evidence>
<dbReference type="AlphaFoldDB" id="A0A1N7BQP5"/>
<keyword evidence="1" id="KW-1133">Transmembrane helix</keyword>
<dbReference type="EMBL" id="FTMD01000019">
    <property type="protein sequence ID" value="SIR53622.1"/>
    <property type="molecule type" value="Genomic_DNA"/>
</dbReference>
<protein>
    <recommendedName>
        <fullName evidence="4">YhhN-like protein</fullName>
    </recommendedName>
</protein>
<dbReference type="STRING" id="34027.SAMN05421829_11910"/>
<dbReference type="Proteomes" id="UP000186819">
    <property type="component" value="Unassembled WGS sequence"/>
</dbReference>
<sequence length="206" mass="21785">MNTSLLASRATSLNAKVGAVALAVAAFLILLLSHFSAPLAPLRMLSLALAAFAAWAFCDEMGMHKPLNRAGFVFFSIAVAAKIQIAIGVATEFAGRYYLLYAAFLLAAMLFWSLAFLHRQRTLKVVGAVGVLSSLASIVAVVVGHIALGTGAALGIGALLLATEGTAPTDLAFVTLIERMFGLWGYLTAWLLWRGHISRLPSHSEA</sequence>
<feature type="transmembrane region" description="Helical" evidence="1">
    <location>
        <begin position="12"/>
        <end position="33"/>
    </location>
</feature>
<feature type="transmembrane region" description="Helical" evidence="1">
    <location>
        <begin position="171"/>
        <end position="193"/>
    </location>
</feature>
<keyword evidence="3" id="KW-1185">Reference proteome</keyword>